<name>A0AAD6Y9V8_9AGAR</name>
<keyword evidence="2" id="KW-1185">Reference proteome</keyword>
<sequence length="133" mass="15140">DPHYHESGNFSSSTSTGVLRRHLYECHLESWVSGCDQLKIPITAKEAIPFVARCRGGNGDGPIPSAAPRPEFSQEAFIDGLVNFIVSDDQSVNVIENEHLRKVFLLLRKELRDTDIPHRTHIRKRIAEIWDEH</sequence>
<gene>
    <name evidence="1" type="ORF">GGX14DRAFT_332480</name>
</gene>
<feature type="non-terminal residue" evidence="1">
    <location>
        <position position="1"/>
    </location>
</feature>
<protein>
    <submittedName>
        <fullName evidence="1">Uncharacterized protein</fullName>
    </submittedName>
</protein>
<dbReference type="Proteomes" id="UP001219525">
    <property type="component" value="Unassembled WGS sequence"/>
</dbReference>
<evidence type="ECO:0000313" key="2">
    <source>
        <dbReference type="Proteomes" id="UP001219525"/>
    </source>
</evidence>
<evidence type="ECO:0000313" key="1">
    <source>
        <dbReference type="EMBL" id="KAJ7204439.1"/>
    </source>
</evidence>
<dbReference type="AlphaFoldDB" id="A0AAD6Y9V8"/>
<organism evidence="1 2">
    <name type="scientific">Mycena pura</name>
    <dbReference type="NCBI Taxonomy" id="153505"/>
    <lineage>
        <taxon>Eukaryota</taxon>
        <taxon>Fungi</taxon>
        <taxon>Dikarya</taxon>
        <taxon>Basidiomycota</taxon>
        <taxon>Agaricomycotina</taxon>
        <taxon>Agaricomycetes</taxon>
        <taxon>Agaricomycetidae</taxon>
        <taxon>Agaricales</taxon>
        <taxon>Marasmiineae</taxon>
        <taxon>Mycenaceae</taxon>
        <taxon>Mycena</taxon>
    </lineage>
</organism>
<reference evidence="1" key="1">
    <citation type="submission" date="2023-03" db="EMBL/GenBank/DDBJ databases">
        <title>Massive genome expansion in bonnet fungi (Mycena s.s.) driven by repeated elements and novel gene families across ecological guilds.</title>
        <authorList>
            <consortium name="Lawrence Berkeley National Laboratory"/>
            <person name="Harder C.B."/>
            <person name="Miyauchi S."/>
            <person name="Viragh M."/>
            <person name="Kuo A."/>
            <person name="Thoen E."/>
            <person name="Andreopoulos B."/>
            <person name="Lu D."/>
            <person name="Skrede I."/>
            <person name="Drula E."/>
            <person name="Henrissat B."/>
            <person name="Morin E."/>
            <person name="Kohler A."/>
            <person name="Barry K."/>
            <person name="LaButti K."/>
            <person name="Morin E."/>
            <person name="Salamov A."/>
            <person name="Lipzen A."/>
            <person name="Mereny Z."/>
            <person name="Hegedus B."/>
            <person name="Baldrian P."/>
            <person name="Stursova M."/>
            <person name="Weitz H."/>
            <person name="Taylor A."/>
            <person name="Grigoriev I.V."/>
            <person name="Nagy L.G."/>
            <person name="Martin F."/>
            <person name="Kauserud H."/>
        </authorList>
    </citation>
    <scope>NUCLEOTIDE SEQUENCE</scope>
    <source>
        <strain evidence="1">9144</strain>
    </source>
</reference>
<dbReference type="EMBL" id="JARJCW010000047">
    <property type="protein sequence ID" value="KAJ7204439.1"/>
    <property type="molecule type" value="Genomic_DNA"/>
</dbReference>
<feature type="non-terminal residue" evidence="1">
    <location>
        <position position="133"/>
    </location>
</feature>
<proteinExistence type="predicted"/>
<accession>A0AAD6Y9V8</accession>
<comment type="caution">
    <text evidence="1">The sequence shown here is derived from an EMBL/GenBank/DDBJ whole genome shotgun (WGS) entry which is preliminary data.</text>
</comment>